<keyword evidence="2" id="KW-0472">Membrane</keyword>
<evidence type="ECO:0000256" key="2">
    <source>
        <dbReference type="SAM" id="Phobius"/>
    </source>
</evidence>
<dbReference type="Proteomes" id="UP001500713">
    <property type="component" value="Unassembled WGS sequence"/>
</dbReference>
<proteinExistence type="predicted"/>
<keyword evidence="5" id="KW-1185">Reference proteome</keyword>
<feature type="domain" description="Alpha/beta hydrolase fold-3" evidence="3">
    <location>
        <begin position="77"/>
        <end position="278"/>
    </location>
</feature>
<dbReference type="Pfam" id="PF07859">
    <property type="entry name" value="Abhydrolase_3"/>
    <property type="match status" value="1"/>
</dbReference>
<dbReference type="InterPro" id="IPR029058">
    <property type="entry name" value="AB_hydrolase_fold"/>
</dbReference>
<organism evidence="4 5">
    <name type="scientific">Parasphingorhabdus litoris</name>
    <dbReference type="NCBI Taxonomy" id="394733"/>
    <lineage>
        <taxon>Bacteria</taxon>
        <taxon>Pseudomonadati</taxon>
        <taxon>Pseudomonadota</taxon>
        <taxon>Alphaproteobacteria</taxon>
        <taxon>Sphingomonadales</taxon>
        <taxon>Sphingomonadaceae</taxon>
        <taxon>Parasphingorhabdus</taxon>
    </lineage>
</organism>
<dbReference type="RefSeq" id="WP_229956376.1">
    <property type="nucleotide sequence ID" value="NZ_BAAAEM010000002.1"/>
</dbReference>
<sequence length="301" mass="33657">MISKRARFINFILRLLKVQQRLADYDTGMKFLARDRKHGPARPGRWFRKHSRVSEYSIDKHKVYEIEPKEGSGKNHIFYLHGGAYAFNIVFVHWAMIKKLIKATGASATVPLYPLAPEHDWSQSYPVVMQAYERAVAKYGAENITIMGDSAGGGYSLGLTQMLRDQGKPMPGNVILLSPWLDATVCDPMQPELEKHDVLLSIQGARTAGQFWAGEGKDAAVFPVSPLFADIDNLPPVAIFAGSHDLLYADALRLKEKADAQSLSLTFHIGEQMQHVWMLQPIREAKLAQAQILAFIQGEQA</sequence>
<dbReference type="InterPro" id="IPR013094">
    <property type="entry name" value="AB_hydrolase_3"/>
</dbReference>
<dbReference type="InterPro" id="IPR050300">
    <property type="entry name" value="GDXG_lipolytic_enzyme"/>
</dbReference>
<dbReference type="PANTHER" id="PTHR48081">
    <property type="entry name" value="AB HYDROLASE SUPERFAMILY PROTEIN C4A8.06C"/>
    <property type="match status" value="1"/>
</dbReference>
<evidence type="ECO:0000313" key="4">
    <source>
        <dbReference type="EMBL" id="GAA0471595.1"/>
    </source>
</evidence>
<protein>
    <submittedName>
        <fullName evidence="4">Alpha/beta hydrolase</fullName>
    </submittedName>
</protein>
<keyword evidence="1 4" id="KW-0378">Hydrolase</keyword>
<dbReference type="Gene3D" id="3.40.50.1820">
    <property type="entry name" value="alpha/beta hydrolase"/>
    <property type="match status" value="1"/>
</dbReference>
<name>A0ABN1AAE3_9SPHN</name>
<reference evidence="4 5" key="1">
    <citation type="journal article" date="2019" name="Int. J. Syst. Evol. Microbiol.">
        <title>The Global Catalogue of Microorganisms (GCM) 10K type strain sequencing project: providing services to taxonomists for standard genome sequencing and annotation.</title>
        <authorList>
            <consortium name="The Broad Institute Genomics Platform"/>
            <consortium name="The Broad Institute Genome Sequencing Center for Infectious Disease"/>
            <person name="Wu L."/>
            <person name="Ma J."/>
        </authorList>
    </citation>
    <scope>NUCLEOTIDE SEQUENCE [LARGE SCALE GENOMIC DNA]</scope>
    <source>
        <strain evidence="4 5">JCM 14162</strain>
    </source>
</reference>
<accession>A0ABN1AAE3</accession>
<keyword evidence="2" id="KW-0812">Transmembrane</keyword>
<dbReference type="PANTHER" id="PTHR48081:SF8">
    <property type="entry name" value="ALPHA_BETA HYDROLASE FOLD-3 DOMAIN-CONTAINING PROTEIN-RELATED"/>
    <property type="match status" value="1"/>
</dbReference>
<dbReference type="SUPFAM" id="SSF53474">
    <property type="entry name" value="alpha/beta-Hydrolases"/>
    <property type="match status" value="1"/>
</dbReference>
<keyword evidence="2" id="KW-1133">Transmembrane helix</keyword>
<dbReference type="EMBL" id="BAAAEM010000002">
    <property type="protein sequence ID" value="GAA0471595.1"/>
    <property type="molecule type" value="Genomic_DNA"/>
</dbReference>
<evidence type="ECO:0000259" key="3">
    <source>
        <dbReference type="Pfam" id="PF07859"/>
    </source>
</evidence>
<evidence type="ECO:0000256" key="1">
    <source>
        <dbReference type="ARBA" id="ARBA00022801"/>
    </source>
</evidence>
<dbReference type="GO" id="GO:0016787">
    <property type="term" value="F:hydrolase activity"/>
    <property type="evidence" value="ECO:0007669"/>
    <property type="project" value="UniProtKB-KW"/>
</dbReference>
<comment type="caution">
    <text evidence="4">The sequence shown here is derived from an EMBL/GenBank/DDBJ whole genome shotgun (WGS) entry which is preliminary data.</text>
</comment>
<feature type="transmembrane region" description="Helical" evidence="2">
    <location>
        <begin position="77"/>
        <end position="97"/>
    </location>
</feature>
<evidence type="ECO:0000313" key="5">
    <source>
        <dbReference type="Proteomes" id="UP001500713"/>
    </source>
</evidence>
<gene>
    <name evidence="4" type="ORF">GCM10009096_10760</name>
</gene>